<evidence type="ECO:0000313" key="3">
    <source>
        <dbReference type="Proteomes" id="UP000243378"/>
    </source>
</evidence>
<dbReference type="OrthoDB" id="8477619at2"/>
<dbReference type="RefSeq" id="WP_092365530.1">
    <property type="nucleotide sequence ID" value="NZ_FNBM01000002.1"/>
</dbReference>
<reference evidence="2 3" key="1">
    <citation type="submission" date="2016-10" db="EMBL/GenBank/DDBJ databases">
        <authorList>
            <person name="de Groot N.N."/>
        </authorList>
    </citation>
    <scope>NUCLEOTIDE SEQUENCE [LARGE SCALE GENOMIC DNA]</scope>
    <source>
        <strain evidence="2 3">LMG 25475</strain>
    </source>
</reference>
<name>A0A1G7JBP3_9GAMM</name>
<gene>
    <name evidence="2" type="ORF">SAMN05216381_1060</name>
</gene>
<proteinExistence type="predicted"/>
<dbReference type="Proteomes" id="UP000243378">
    <property type="component" value="Unassembled WGS sequence"/>
</dbReference>
<evidence type="ECO:0000313" key="2">
    <source>
        <dbReference type="EMBL" id="SDF22341.1"/>
    </source>
</evidence>
<feature type="region of interest" description="Disordered" evidence="1">
    <location>
        <begin position="699"/>
        <end position="718"/>
    </location>
</feature>
<dbReference type="STRING" id="640205.SAMN05216381_1060"/>
<dbReference type="EMBL" id="FNBM01000002">
    <property type="protein sequence ID" value="SDF22341.1"/>
    <property type="molecule type" value="Genomic_DNA"/>
</dbReference>
<sequence length="1192" mass="124145">MTINRTDVKLLESQRLSDASDGGGRATGKAIIDGQVNNLFPDISRLDRTIGRINLRKVSAGVMTENADAYLGAHGIVTQGPADPRVSVLLFNTGSQTDVRTDAQDLIESYVAAASTAQFDLLGTQLGGQRAIACVQREEQRVPESGDVFQLATATATQYVRVVGVESRLEQFTYDYGNANFVNFTRRRLDLQLSAPLLTAFPGGQVTPAGTTPTALDGAAKARVLSTQVADAARYHGISPLADAVALGALTVRVNSVYAQLVPSTTKESALVDLLGGYQRQIYIPAGPARTVNLTVAAGAVAGESRTFLGTGCAPGTLTLTAGDGVFADDSKGAMRYVSGSNWITSGRVDYQTGEVTLIRTGTSWTGSANATYRPGAAATGDTITGEVAITLGNRGYVYTLNLAGAVPRAGTLSVAFLALGKWYELRDYGDGLLTGEGAGTISMATGTVNLTLNALPDVGSSLVYSYVSSADNAITGHAGTAVVPDIEVRYTLPGGGIQPGSFTASFTAGTAMTLTDDGLGTLSGNGGTGTIVYATGDLVMKLSAPPASGIAYTFRRGSVDDAPLSVTSDGTGIATFTIPGAPLKPGSVRIDWLTTRRQSAPAINWKVLESGNVLPIYDGTAEVSNTASDNGGGGWQAGRVGSINYQTGQCTLQVARLYDYIEYTYSNRATSSVTGPRTEPVLVTTPVQQREQFAGTLSAKSQAAGASSDETTHTQAQPPITVNLLPGVGSAIVPGSLLFSWNGSLYTDRSGILYRDIASATNGGVAVGAVDYVGRTATINSYTGNVLGAVTLLACLTASTGFSVTGATFRTPGAPLRAGSMQVTAVRTDTAEVVTAVSNLNGVFSSGIIHGTVDASTGIARLAFTTNPDDESGESDVPVIPLLTRYNAVVQTRLPLDAGLLGLDPVRLPADGRVPIYREGDVLVIHHTAETVVASPVAGGTVTLARQQQADIEVVDSDGHVLRAASFNDDREAGAVTWANPLVMQTEDGTPLSTPLIIRDRVEHMALCVEVQITGQVGLSSPIPWDLPAGEAMVSSAVAWGDLQSRVHTWFTQQTWSQGDPNWADAPTGNTTTANYNQLSYPPIITNAGAIAGKWALVFTSNTSFNVVEQQLGVIASGSTGSDLSPINALTGQPYFTIRREGWGSGWAAGNAVRFNTDSALGPMWVIRTVISGQGTVNDDQFKLQIRGDAD</sequence>
<organism evidence="2 3">
    <name type="scientific">Phytopseudomonas seleniipraecipitans</name>
    <dbReference type="NCBI Taxonomy" id="640205"/>
    <lineage>
        <taxon>Bacteria</taxon>
        <taxon>Pseudomonadati</taxon>
        <taxon>Pseudomonadota</taxon>
        <taxon>Gammaproteobacteria</taxon>
        <taxon>Pseudomonadales</taxon>
        <taxon>Pseudomonadaceae</taxon>
        <taxon>Phytopseudomonas</taxon>
    </lineage>
</organism>
<evidence type="ECO:0000256" key="1">
    <source>
        <dbReference type="SAM" id="MobiDB-lite"/>
    </source>
</evidence>
<protein>
    <submittedName>
        <fullName evidence="2">Uncharacterized protein</fullName>
    </submittedName>
</protein>
<dbReference type="AlphaFoldDB" id="A0A1G7JBP3"/>
<accession>A0A1G7JBP3</accession>